<dbReference type="PANTHER" id="PTHR33376:SF4">
    <property type="entry name" value="SIALIC ACID-BINDING PERIPLASMIC PROTEIN SIAP"/>
    <property type="match status" value="1"/>
</dbReference>
<dbReference type="InterPro" id="IPR038404">
    <property type="entry name" value="TRAP_DctP_sf"/>
</dbReference>
<dbReference type="Gene3D" id="3.40.190.170">
    <property type="entry name" value="Bacterial extracellular solute-binding protein, family 7"/>
    <property type="match status" value="1"/>
</dbReference>
<dbReference type="CDD" id="cd13602">
    <property type="entry name" value="PBP2_TRAP_BpDctp6_7"/>
    <property type="match status" value="1"/>
</dbReference>
<dbReference type="GO" id="GO:0055085">
    <property type="term" value="P:transmembrane transport"/>
    <property type="evidence" value="ECO:0007669"/>
    <property type="project" value="InterPro"/>
</dbReference>
<evidence type="ECO:0000256" key="4">
    <source>
        <dbReference type="SAM" id="SignalP"/>
    </source>
</evidence>
<organism evidence="5 6">
    <name type="scientific">Roseovarius lutimaris</name>
    <dbReference type="NCBI Taxonomy" id="1005928"/>
    <lineage>
        <taxon>Bacteria</taxon>
        <taxon>Pseudomonadati</taxon>
        <taxon>Pseudomonadota</taxon>
        <taxon>Alphaproteobacteria</taxon>
        <taxon>Rhodobacterales</taxon>
        <taxon>Roseobacteraceae</taxon>
        <taxon>Roseovarius</taxon>
    </lineage>
</organism>
<reference evidence="6" key="1">
    <citation type="submission" date="2016-10" db="EMBL/GenBank/DDBJ databases">
        <authorList>
            <person name="Varghese N."/>
            <person name="Submissions S."/>
        </authorList>
    </citation>
    <scope>NUCLEOTIDE SEQUENCE [LARGE SCALE GENOMIC DNA]</scope>
    <source>
        <strain evidence="6">DSM 28463</strain>
    </source>
</reference>
<feature type="chain" id="PRO_5011630517" evidence="4">
    <location>
        <begin position="19"/>
        <end position="326"/>
    </location>
</feature>
<dbReference type="Proteomes" id="UP000198599">
    <property type="component" value="Unassembled WGS sequence"/>
</dbReference>
<evidence type="ECO:0000313" key="5">
    <source>
        <dbReference type="EMBL" id="SFO40475.1"/>
    </source>
</evidence>
<keyword evidence="6" id="KW-1185">Reference proteome</keyword>
<protein>
    <submittedName>
        <fullName evidence="5">TRAP-type C4-dicarboxylate transport system, substrate-binding protein</fullName>
    </submittedName>
</protein>
<comment type="subcellular location">
    <subcellularLocation>
        <location evidence="1">Periplasm</location>
    </subcellularLocation>
</comment>
<accession>A0A1I5GWV5</accession>
<dbReference type="EMBL" id="FOVP01000042">
    <property type="protein sequence ID" value="SFO40475.1"/>
    <property type="molecule type" value="Genomic_DNA"/>
</dbReference>
<name>A0A1I5GWV5_9RHOB</name>
<dbReference type="GO" id="GO:0042597">
    <property type="term" value="C:periplasmic space"/>
    <property type="evidence" value="ECO:0007669"/>
    <property type="project" value="UniProtKB-SubCell"/>
</dbReference>
<dbReference type="OrthoDB" id="9783941at2"/>
<evidence type="ECO:0000256" key="1">
    <source>
        <dbReference type="ARBA" id="ARBA00004418"/>
    </source>
</evidence>
<dbReference type="NCBIfam" id="NF037995">
    <property type="entry name" value="TRAP_S1"/>
    <property type="match status" value="1"/>
</dbReference>
<sequence length="326" mass="35237">MKTLTKLIAATALTSVLAAPVFAEKWDMPMAYPASNFHSEVGAEFGKCVTDGTSGDIEIVTHPSGSLFPGAQIKRAVQTGQVPIGERLMSAHQNDNVLFGFDSIPFLASSFDASGILWEVAKPAIEKALADENLTLLYTVPWPPQGLYFKDEVNSVADMKGMKFRSFNNITTRLAELMDMLPVTVEAAELSQALATGVANAMITSGATGYDSKVWESLNFYYEVDAWLPRNYIIVNSDVWADVSDANKAAIQTCAAAAETEGLQRSKDYTDFTLNGLREGGMYVGPPSEKLAADLKEVGEVLTDEWLKDAGEEGKAIVDAFHAKAD</sequence>
<evidence type="ECO:0000256" key="2">
    <source>
        <dbReference type="ARBA" id="ARBA00022729"/>
    </source>
</evidence>
<dbReference type="Pfam" id="PF03480">
    <property type="entry name" value="DctP"/>
    <property type="match status" value="1"/>
</dbReference>
<dbReference type="InterPro" id="IPR018389">
    <property type="entry name" value="DctP_fam"/>
</dbReference>
<gene>
    <name evidence="5" type="ORF">SAMN04487859_1425</name>
</gene>
<feature type="signal peptide" evidence="4">
    <location>
        <begin position="1"/>
        <end position="18"/>
    </location>
</feature>
<dbReference type="STRING" id="1005928.SAMN04487859_1425"/>
<dbReference type="AlphaFoldDB" id="A0A1I5GWV5"/>
<proteinExistence type="predicted"/>
<evidence type="ECO:0000256" key="3">
    <source>
        <dbReference type="ARBA" id="ARBA00022764"/>
    </source>
</evidence>
<keyword evidence="3" id="KW-0574">Periplasm</keyword>
<keyword evidence="2 4" id="KW-0732">Signal</keyword>
<dbReference type="PANTHER" id="PTHR33376">
    <property type="match status" value="1"/>
</dbReference>
<dbReference type="RefSeq" id="WP_092842369.1">
    <property type="nucleotide sequence ID" value="NZ_FOVP01000042.1"/>
</dbReference>
<evidence type="ECO:0000313" key="6">
    <source>
        <dbReference type="Proteomes" id="UP000198599"/>
    </source>
</evidence>